<evidence type="ECO:0000259" key="1">
    <source>
        <dbReference type="Pfam" id="PF22743"/>
    </source>
</evidence>
<name>A0A2P2BVZ4_9ZZZZ</name>
<protein>
    <recommendedName>
        <fullName evidence="1">PspA-associated domain-containing protein</fullName>
    </recommendedName>
</protein>
<gene>
    <name evidence="2" type="ORF">NOCA2100041</name>
</gene>
<dbReference type="Pfam" id="PF22743">
    <property type="entry name" value="PspAA"/>
    <property type="match status" value="1"/>
</dbReference>
<dbReference type="InterPro" id="IPR054437">
    <property type="entry name" value="PspA-assoc_dom"/>
</dbReference>
<reference evidence="2" key="1">
    <citation type="submission" date="2015-08" db="EMBL/GenBank/DDBJ databases">
        <authorList>
            <person name="Babu N.S."/>
            <person name="Beckwith C.J."/>
            <person name="Beseler K.G."/>
            <person name="Brison A."/>
            <person name="Carone J.V."/>
            <person name="Caskin T.P."/>
            <person name="Diamond M."/>
            <person name="Durham M.E."/>
            <person name="Foxe J.M."/>
            <person name="Go M."/>
            <person name="Henderson B.A."/>
            <person name="Jones I.B."/>
            <person name="McGettigan J.A."/>
            <person name="Micheletti S.J."/>
            <person name="Nasrallah M.E."/>
            <person name="Ortiz D."/>
            <person name="Piller C.R."/>
            <person name="Privatt S.R."/>
            <person name="Schneider S.L."/>
            <person name="Sharp S."/>
            <person name="Smith T.C."/>
            <person name="Stanton J.D."/>
            <person name="Ullery H.E."/>
            <person name="Wilson R.J."/>
            <person name="Serrano M.G."/>
            <person name="Buck G."/>
            <person name="Lee V."/>
            <person name="Wang Y."/>
            <person name="Carvalho R."/>
            <person name="Voegtly L."/>
            <person name="Shi R."/>
            <person name="Duckworth R."/>
            <person name="Johnson A."/>
            <person name="Loviza R."/>
            <person name="Walstead R."/>
            <person name="Shah Z."/>
            <person name="Kiflezghi M."/>
            <person name="Wade K."/>
            <person name="Ball S.L."/>
            <person name="Bradley K.W."/>
            <person name="Asai D.J."/>
            <person name="Bowman C.A."/>
            <person name="Russell D.A."/>
            <person name="Pope W.H."/>
            <person name="Jacobs-Sera D."/>
            <person name="Hendrix R.W."/>
            <person name="Hatfull G.F."/>
        </authorList>
    </citation>
    <scope>NUCLEOTIDE SEQUENCE</scope>
</reference>
<organism evidence="2">
    <name type="scientific">metagenome</name>
    <dbReference type="NCBI Taxonomy" id="256318"/>
    <lineage>
        <taxon>unclassified sequences</taxon>
        <taxon>metagenomes</taxon>
    </lineage>
</organism>
<dbReference type="AlphaFoldDB" id="A0A2P2BVZ4"/>
<proteinExistence type="predicted"/>
<sequence>MIVRILGEGQYDVADDHLDTLNALDKDVEAAVEAGDEATFEAALAALLDGVRSAGSTLDDDALDPSDLILPPADASIDEVRELLSDDGLIPG</sequence>
<dbReference type="EMBL" id="CZKA01000002">
    <property type="protein sequence ID" value="CUR53908.1"/>
    <property type="molecule type" value="Genomic_DNA"/>
</dbReference>
<accession>A0A2P2BVZ4</accession>
<feature type="domain" description="PspA-associated" evidence="1">
    <location>
        <begin position="1"/>
        <end position="92"/>
    </location>
</feature>
<evidence type="ECO:0000313" key="2">
    <source>
        <dbReference type="EMBL" id="CUR53908.1"/>
    </source>
</evidence>